<accession>A0A174PQS7</accession>
<name>A0A174PQS7_9FIRM</name>
<sequence length="66" mass="7891">MLDIVIDLINRKTGGGTKYINQRDKDFLFSSLQEDNYRRQFTDALKNYVEDNRCKYAHFTDICEHI</sequence>
<dbReference type="EMBL" id="CZAY01000010">
    <property type="protein sequence ID" value="CUP61477.1"/>
    <property type="molecule type" value="Genomic_DNA"/>
</dbReference>
<evidence type="ECO:0000313" key="2">
    <source>
        <dbReference type="Proteomes" id="UP000095485"/>
    </source>
</evidence>
<dbReference type="AlphaFoldDB" id="A0A174PQS7"/>
<gene>
    <name evidence="1" type="ORF">ERS852526_01557</name>
</gene>
<protein>
    <submittedName>
        <fullName evidence="1">Uncharacterized protein</fullName>
    </submittedName>
</protein>
<proteinExistence type="predicted"/>
<reference evidence="1 2" key="1">
    <citation type="submission" date="2015-09" db="EMBL/GenBank/DDBJ databases">
        <authorList>
            <consortium name="Pathogen Informatics"/>
        </authorList>
    </citation>
    <scope>NUCLEOTIDE SEQUENCE [LARGE SCALE GENOMIC DNA]</scope>
    <source>
        <strain evidence="1 2">2789STDY5834914</strain>
    </source>
</reference>
<evidence type="ECO:0000313" key="1">
    <source>
        <dbReference type="EMBL" id="CUP61477.1"/>
    </source>
</evidence>
<dbReference type="Proteomes" id="UP000095485">
    <property type="component" value="Unassembled WGS sequence"/>
</dbReference>
<organism evidence="1 2">
    <name type="scientific">Dorea longicatena</name>
    <dbReference type="NCBI Taxonomy" id="88431"/>
    <lineage>
        <taxon>Bacteria</taxon>
        <taxon>Bacillati</taxon>
        <taxon>Bacillota</taxon>
        <taxon>Clostridia</taxon>
        <taxon>Lachnospirales</taxon>
        <taxon>Lachnospiraceae</taxon>
        <taxon>Dorea</taxon>
    </lineage>
</organism>